<evidence type="ECO:0000256" key="3">
    <source>
        <dbReference type="ARBA" id="ARBA00019767"/>
    </source>
</evidence>
<dbReference type="Proteomes" id="UP000274772">
    <property type="component" value="Chromosome"/>
</dbReference>
<name>A0ABN5W5C1_9STAP</name>
<dbReference type="Pfam" id="PF10661">
    <property type="entry name" value="EssA"/>
    <property type="match status" value="1"/>
</dbReference>
<evidence type="ECO:0000256" key="4">
    <source>
        <dbReference type="ARBA" id="ARBA00022475"/>
    </source>
</evidence>
<keyword evidence="6 8" id="KW-1133">Transmembrane helix</keyword>
<dbReference type="EMBL" id="AP018586">
    <property type="protein sequence ID" value="BBD93094.1"/>
    <property type="molecule type" value="Genomic_DNA"/>
</dbReference>
<dbReference type="GeneID" id="58051777"/>
<evidence type="ECO:0000256" key="8">
    <source>
        <dbReference type="SAM" id="Phobius"/>
    </source>
</evidence>
<evidence type="ECO:0000256" key="1">
    <source>
        <dbReference type="ARBA" id="ARBA00004251"/>
    </source>
</evidence>
<gene>
    <name evidence="9" type="ORF">JMUB590_2039</name>
</gene>
<evidence type="ECO:0000256" key="5">
    <source>
        <dbReference type="ARBA" id="ARBA00022692"/>
    </source>
</evidence>
<dbReference type="RefSeq" id="WP_002441693.1">
    <property type="nucleotide sequence ID" value="NZ_AP018585.1"/>
</dbReference>
<comment type="subcellular location">
    <subcellularLocation>
        <location evidence="1">Cell membrane</location>
        <topology evidence="1">Single-pass type I membrane protein</topology>
    </subcellularLocation>
</comment>
<evidence type="ECO:0000256" key="7">
    <source>
        <dbReference type="ARBA" id="ARBA00023136"/>
    </source>
</evidence>
<dbReference type="NCBIfam" id="TIGR03927">
    <property type="entry name" value="T7SS_EssA_Firm"/>
    <property type="match status" value="1"/>
</dbReference>
<evidence type="ECO:0000256" key="6">
    <source>
        <dbReference type="ARBA" id="ARBA00022989"/>
    </source>
</evidence>
<sequence length="144" mass="16697">MIIESMIAMTLLTADNHRGDLNIEIDQEDKENVNKDIKEYDTTLFDKDSKSINDAIKQQQKNKDEKVKNNLFQNQASHTTRLDETKHVLFSHKSSNNAVESDKSPYIQDKQKRNIFPYILLSIGVLLTLGFVIFSIRRGRRSKQ</sequence>
<protein>
    <recommendedName>
        <fullName evidence="3">ESAT-6 secretion machinery protein EssA</fullName>
    </recommendedName>
</protein>
<evidence type="ECO:0000256" key="2">
    <source>
        <dbReference type="ARBA" id="ARBA00008570"/>
    </source>
</evidence>
<evidence type="ECO:0000313" key="9">
    <source>
        <dbReference type="EMBL" id="BBD93094.1"/>
    </source>
</evidence>
<keyword evidence="4" id="KW-1003">Cell membrane</keyword>
<keyword evidence="10" id="KW-1185">Reference proteome</keyword>
<reference evidence="9 10" key="1">
    <citation type="submission" date="2018-05" db="EMBL/GenBank/DDBJ databases">
        <title>Complete genome sequencing of three human clinical isolates of Staphylococcus caprae reveals virulence factors similar to those of S. epidermidis and S. capitis.</title>
        <authorList>
            <person name="Watanabe S."/>
            <person name="Cui L."/>
        </authorList>
    </citation>
    <scope>NUCLEOTIDE SEQUENCE [LARGE SCALE GENOMIC DNA]</scope>
    <source>
        <strain evidence="9 10">JMUB590</strain>
    </source>
</reference>
<dbReference type="InterPro" id="IPR018920">
    <property type="entry name" value="EssA/YueC"/>
</dbReference>
<keyword evidence="5 8" id="KW-0812">Transmembrane</keyword>
<comment type="similarity">
    <text evidence="2">Belongs to the EssA family.</text>
</comment>
<dbReference type="InterPro" id="IPR034026">
    <property type="entry name" value="EssA"/>
</dbReference>
<proteinExistence type="inferred from homology"/>
<feature type="transmembrane region" description="Helical" evidence="8">
    <location>
        <begin position="115"/>
        <end position="136"/>
    </location>
</feature>
<accession>A0ABN5W5C1</accession>
<keyword evidence="7 8" id="KW-0472">Membrane</keyword>
<evidence type="ECO:0000313" key="10">
    <source>
        <dbReference type="Proteomes" id="UP000274772"/>
    </source>
</evidence>
<organism evidence="9 10">
    <name type="scientific">Staphylococcus caprae</name>
    <dbReference type="NCBI Taxonomy" id="29380"/>
    <lineage>
        <taxon>Bacteria</taxon>
        <taxon>Bacillati</taxon>
        <taxon>Bacillota</taxon>
        <taxon>Bacilli</taxon>
        <taxon>Bacillales</taxon>
        <taxon>Staphylococcaceae</taxon>
        <taxon>Staphylococcus</taxon>
    </lineage>
</organism>